<keyword evidence="4" id="KW-0479">Metal-binding</keyword>
<evidence type="ECO:0000256" key="5">
    <source>
        <dbReference type="ARBA" id="ARBA00023002"/>
    </source>
</evidence>
<feature type="domain" description="Plastocyanin-like" evidence="13">
    <location>
        <begin position="46"/>
        <end position="163"/>
    </location>
</feature>
<gene>
    <name evidence="14" type="primary">GMC1</name>
    <name evidence="14" type="ORF">SPAR_D06810</name>
</gene>
<dbReference type="InterPro" id="IPR008972">
    <property type="entry name" value="Cupredoxin"/>
</dbReference>
<dbReference type="InterPro" id="IPR033138">
    <property type="entry name" value="Cu_oxidase_CS"/>
</dbReference>
<evidence type="ECO:0000259" key="11">
    <source>
        <dbReference type="Pfam" id="PF00394"/>
    </source>
</evidence>
<dbReference type="Pfam" id="PF07731">
    <property type="entry name" value="Cu-oxidase_2"/>
    <property type="match status" value="1"/>
</dbReference>
<reference evidence="14" key="3">
    <citation type="submission" date="2025-07" db="EMBL/GenBank/DDBJ databases">
        <authorList>
            <consortium name="NCBI Genome Project"/>
        </authorList>
    </citation>
    <scope>NUCLEOTIDE SEQUENCE</scope>
    <source>
        <strain evidence="14">CBS432</strain>
    </source>
</reference>
<name>A0A8B8UPN0_SACPA</name>
<dbReference type="InterPro" id="IPR002355">
    <property type="entry name" value="Cu_oxidase_Cu_BS"/>
</dbReference>
<evidence type="ECO:0000256" key="10">
    <source>
        <dbReference type="SAM" id="SignalP"/>
    </source>
</evidence>
<keyword evidence="10" id="KW-0732">Signal</keyword>
<sequence length="609" mass="69644">MKSILLKLVQIPMLMLILFKFIKGSEEGKIHVLEFNVTSEYTSDKRRFISINGYNGTFGPEIRVKSGDTLNLRLINWICSEEEAGKDNVVWKDYCSTALHFHGVVPLSNRFDGIPDLTQPIIGYGESYWYNFTIDRSTCGTFWYHSHSSVQYGDGLRGVLIIECDDYDNHVENTVNSVSDVETLIDGIVTMKKKKSTKELSKHEVEEKIITLSDWYTNWNLDTLKDKVLSLTGGTDPKLDGSLINGKPSDGEGIKLGLNAKYLLLRIINAGMSGTQVFHLEGFQLIVLETDGIMIKPFIVQTLTLAAGQRYTVLVKLKTDTNPIRMINGCNKMMGYITKQWWFYKEGLHLDLSKNPSDVSIKHLPGFTKTELYRDLEPTQEENKKLRIKTDPVAVFEFDYAYYKDDDTKRKYGTGMYKVNNRTFSEYLKEPVSFSEYNETYEVIINSLDHMRHPWHMHGHHFQVISLGTNGDGPLHRNVQEGEAWTQYQKDLRHWARTGKAPMVRDSINIAGNSYAVLRIRTELPGKWLLHCHVEWHMMKGLGIVFEVPATTTDGTKQATTAILQYPTKEPNPTTVVHPAVLHQNKSKVITIYILIMCAIDGVFYWLLM</sequence>
<organism evidence="14">
    <name type="scientific">Saccharomyces paradoxus</name>
    <name type="common">Yeast</name>
    <name type="synonym">Saccharomyces douglasii</name>
    <dbReference type="NCBI Taxonomy" id="27291"/>
    <lineage>
        <taxon>Eukaryota</taxon>
        <taxon>Fungi</taxon>
        <taxon>Dikarya</taxon>
        <taxon>Ascomycota</taxon>
        <taxon>Saccharomycotina</taxon>
        <taxon>Saccharomycetes</taxon>
        <taxon>Saccharomycetales</taxon>
        <taxon>Saccharomycetaceae</taxon>
        <taxon>Saccharomyces</taxon>
    </lineage>
</organism>
<dbReference type="CDD" id="cd13864">
    <property type="entry name" value="CuRO_1_MCO_like_2"/>
    <property type="match status" value="1"/>
</dbReference>
<evidence type="ECO:0000256" key="7">
    <source>
        <dbReference type="ARBA" id="ARBA00023008"/>
    </source>
</evidence>
<keyword evidence="6" id="KW-0408">Iron</keyword>
<keyword evidence="7" id="KW-0186">Copper</keyword>
<reference evidence="14" key="4">
    <citation type="submission" date="2025-08" db="UniProtKB">
        <authorList>
            <consortium name="RefSeq"/>
        </authorList>
    </citation>
    <scope>IDENTIFICATION</scope>
    <source>
        <strain evidence="14">CBS432</strain>
    </source>
</reference>
<dbReference type="PROSITE" id="PS00080">
    <property type="entry name" value="MULTICOPPER_OXIDASE2"/>
    <property type="match status" value="1"/>
</dbReference>
<keyword evidence="9" id="KW-0472">Membrane</keyword>
<proteinExistence type="inferred from homology"/>
<evidence type="ECO:0000256" key="4">
    <source>
        <dbReference type="ARBA" id="ARBA00022723"/>
    </source>
</evidence>
<keyword evidence="3" id="KW-0410">Iron transport</keyword>
<dbReference type="PROSITE" id="PS00079">
    <property type="entry name" value="MULTICOPPER_OXIDASE1"/>
    <property type="match status" value="2"/>
</dbReference>
<dbReference type="PANTHER" id="PTHR11709:SF434">
    <property type="entry name" value="IRON TRANSPORT MULTICOPPER OXIDASE FET5-RELATED"/>
    <property type="match status" value="1"/>
</dbReference>
<dbReference type="Gene3D" id="2.60.40.420">
    <property type="entry name" value="Cupredoxins - blue copper proteins"/>
    <property type="match status" value="3"/>
</dbReference>
<keyword evidence="8" id="KW-0813">Transport</keyword>
<reference evidence="14" key="1">
    <citation type="journal article" date="2017" name="Nat. Genet.">
        <title>Contrasting evolutionary genome dynamics between domesticated and wild yeasts.</title>
        <authorList>
            <person name="Yue J.X."/>
            <person name="Li J."/>
            <person name="Aigrain L."/>
            <person name="Hallin J."/>
            <person name="Persson K."/>
            <person name="Oliver K."/>
            <person name="Bergstrom A."/>
            <person name="Coupland P."/>
            <person name="Warringer J."/>
            <person name="Lagomarsino M.C."/>
            <person name="Fischer G."/>
            <person name="Durbin R."/>
            <person name="Liti G."/>
        </authorList>
    </citation>
    <scope>NUCLEOTIDE SEQUENCE</scope>
    <source>
        <strain evidence="14">CBS432</strain>
    </source>
</reference>
<dbReference type="GO" id="GO:0033215">
    <property type="term" value="P:reductive iron assimilation"/>
    <property type="evidence" value="ECO:0007669"/>
    <property type="project" value="TreeGrafter"/>
</dbReference>
<evidence type="ECO:0000256" key="8">
    <source>
        <dbReference type="ARBA" id="ARBA00023065"/>
    </source>
</evidence>
<dbReference type="InterPro" id="IPR045087">
    <property type="entry name" value="Cu-oxidase_fam"/>
</dbReference>
<dbReference type="GO" id="GO:0004322">
    <property type="term" value="F:ferroxidase activity"/>
    <property type="evidence" value="ECO:0007669"/>
    <property type="project" value="TreeGrafter"/>
</dbReference>
<dbReference type="InterPro" id="IPR044130">
    <property type="entry name" value="CuRO_2_Fet3-like"/>
</dbReference>
<dbReference type="AlphaFoldDB" id="A0A8B8UPN0"/>
<evidence type="ECO:0000256" key="2">
    <source>
        <dbReference type="ARBA" id="ARBA00010609"/>
    </source>
</evidence>
<dbReference type="InterPro" id="IPR011706">
    <property type="entry name" value="Cu-oxidase_C"/>
</dbReference>
<dbReference type="Pfam" id="PF00394">
    <property type="entry name" value="Cu-oxidase"/>
    <property type="match status" value="1"/>
</dbReference>
<accession>A0A8B8UPN0</accession>
<keyword evidence="5" id="KW-0560">Oxidoreductase</keyword>
<evidence type="ECO:0000256" key="3">
    <source>
        <dbReference type="ARBA" id="ARBA00022496"/>
    </source>
</evidence>
<dbReference type="SUPFAM" id="SSF49503">
    <property type="entry name" value="Cupredoxins"/>
    <property type="match status" value="3"/>
</dbReference>
<keyword evidence="9" id="KW-0812">Transmembrane</keyword>
<feature type="domain" description="Plastocyanin-like" evidence="11">
    <location>
        <begin position="207"/>
        <end position="319"/>
    </location>
</feature>
<dbReference type="GeneID" id="54629927"/>
<dbReference type="RefSeq" id="XP_033765713.1">
    <property type="nucleotide sequence ID" value="XM_033909822.1"/>
</dbReference>
<dbReference type="InterPro" id="IPR011707">
    <property type="entry name" value="Cu-oxidase-like_N"/>
</dbReference>
<dbReference type="KEGG" id="spao:SPAR_D06810"/>
<feature type="signal peptide" evidence="10">
    <location>
        <begin position="1"/>
        <end position="24"/>
    </location>
</feature>
<reference evidence="14" key="2">
    <citation type="submission" date="2020-01" db="EMBL/GenBank/DDBJ databases">
        <title>Population-level Yeast Reference Genomes.</title>
        <authorList>
            <person name="Yue J.-X."/>
        </authorList>
    </citation>
    <scope>NUCLEOTIDE SEQUENCE</scope>
    <source>
        <strain evidence="14">CBS432</strain>
    </source>
</reference>
<dbReference type="GO" id="GO:0000329">
    <property type="term" value="C:fungal-type vacuole membrane"/>
    <property type="evidence" value="ECO:0007669"/>
    <property type="project" value="TreeGrafter"/>
</dbReference>
<dbReference type="CDD" id="cd13877">
    <property type="entry name" value="CuRO_2_Fet3p_like"/>
    <property type="match status" value="1"/>
</dbReference>
<evidence type="ECO:0000256" key="9">
    <source>
        <dbReference type="SAM" id="Phobius"/>
    </source>
</evidence>
<feature type="transmembrane region" description="Helical" evidence="9">
    <location>
        <begin position="590"/>
        <end position="608"/>
    </location>
</feature>
<dbReference type="OrthoDB" id="2121828at2759"/>
<feature type="domain" description="Plastocyanin-like" evidence="12">
    <location>
        <begin position="415"/>
        <end position="549"/>
    </location>
</feature>
<evidence type="ECO:0000256" key="6">
    <source>
        <dbReference type="ARBA" id="ARBA00023004"/>
    </source>
</evidence>
<dbReference type="PANTHER" id="PTHR11709">
    <property type="entry name" value="MULTI-COPPER OXIDASE"/>
    <property type="match status" value="1"/>
</dbReference>
<dbReference type="GO" id="GO:0010106">
    <property type="term" value="P:cellular response to iron ion starvation"/>
    <property type="evidence" value="ECO:0007669"/>
    <property type="project" value="TreeGrafter"/>
</dbReference>
<evidence type="ECO:0000259" key="12">
    <source>
        <dbReference type="Pfam" id="PF07731"/>
    </source>
</evidence>
<dbReference type="Pfam" id="PF07732">
    <property type="entry name" value="Cu-oxidase_3"/>
    <property type="match status" value="1"/>
</dbReference>
<keyword evidence="8" id="KW-0406">Ion transport</keyword>
<dbReference type="GO" id="GO:0005507">
    <property type="term" value="F:copper ion binding"/>
    <property type="evidence" value="ECO:0007669"/>
    <property type="project" value="InterPro"/>
</dbReference>
<evidence type="ECO:0000256" key="1">
    <source>
        <dbReference type="ARBA" id="ARBA00001935"/>
    </source>
</evidence>
<dbReference type="VEuPathDB" id="FungiDB:SPAR_D06810"/>
<keyword evidence="9" id="KW-1133">Transmembrane helix</keyword>
<comment type="cofactor">
    <cofactor evidence="1">
        <name>Cu cation</name>
        <dbReference type="ChEBI" id="CHEBI:23378"/>
    </cofactor>
</comment>
<dbReference type="InterPro" id="IPR001117">
    <property type="entry name" value="Cu-oxidase_2nd"/>
</dbReference>
<comment type="similarity">
    <text evidence="2">Belongs to the multicopper oxidase family.</text>
</comment>
<protein>
    <submittedName>
        <fullName evidence="14">Oxidoreductase</fullName>
    </submittedName>
</protein>
<evidence type="ECO:0000259" key="13">
    <source>
        <dbReference type="Pfam" id="PF07732"/>
    </source>
</evidence>
<evidence type="ECO:0000313" key="14">
    <source>
        <dbReference type="RefSeq" id="XP_033765713.1"/>
    </source>
</evidence>
<feature type="chain" id="PRO_5034805146" evidence="10">
    <location>
        <begin position="25"/>
        <end position="609"/>
    </location>
</feature>